<dbReference type="RefSeq" id="WP_170125935.1">
    <property type="nucleotide sequence ID" value="NZ_FXYH01000019.1"/>
</dbReference>
<accession>A0A238L1I9</accession>
<evidence type="ECO:0000313" key="2">
    <source>
        <dbReference type="Proteomes" id="UP000220836"/>
    </source>
</evidence>
<sequence length="51" mass="5861">MIEIAHTRQMERAIKLARAERSAAFAAVWTRLFSFRPKFHLRPKPQAVPAG</sequence>
<gene>
    <name evidence="1" type="ORF">PEV8663_04036</name>
</gene>
<keyword evidence="2" id="KW-1185">Reference proteome</keyword>
<dbReference type="AlphaFoldDB" id="A0A238L1I9"/>
<proteinExistence type="predicted"/>
<dbReference type="EMBL" id="FXYH01000019">
    <property type="protein sequence ID" value="SMX48954.1"/>
    <property type="molecule type" value="Genomic_DNA"/>
</dbReference>
<organism evidence="1 2">
    <name type="scientific">Pelagimonas varians</name>
    <dbReference type="NCBI Taxonomy" id="696760"/>
    <lineage>
        <taxon>Bacteria</taxon>
        <taxon>Pseudomonadati</taxon>
        <taxon>Pseudomonadota</taxon>
        <taxon>Alphaproteobacteria</taxon>
        <taxon>Rhodobacterales</taxon>
        <taxon>Roseobacteraceae</taxon>
        <taxon>Pelagimonas</taxon>
    </lineage>
</organism>
<protein>
    <submittedName>
        <fullName evidence="1">Uncharacterized protein</fullName>
    </submittedName>
</protein>
<evidence type="ECO:0000313" key="1">
    <source>
        <dbReference type="EMBL" id="SMX48954.1"/>
    </source>
</evidence>
<name>A0A238L1I9_9RHOB</name>
<reference evidence="1 2" key="1">
    <citation type="submission" date="2017-05" db="EMBL/GenBank/DDBJ databases">
        <authorList>
            <person name="Song R."/>
            <person name="Chenine A.L."/>
            <person name="Ruprecht R.M."/>
        </authorList>
    </citation>
    <scope>NUCLEOTIDE SEQUENCE [LARGE SCALE GENOMIC DNA]</scope>
    <source>
        <strain evidence="1 2">CECT 8663</strain>
    </source>
</reference>
<dbReference type="Proteomes" id="UP000220836">
    <property type="component" value="Unassembled WGS sequence"/>
</dbReference>